<feature type="domain" description="CarD-like/TRCF RNAP-interacting" evidence="1">
    <location>
        <begin position="12"/>
        <end position="122"/>
    </location>
</feature>
<name>A0A1G7RJB9_9PROT</name>
<dbReference type="SMART" id="SM01058">
    <property type="entry name" value="CarD_TRCF"/>
    <property type="match status" value="1"/>
</dbReference>
<dbReference type="InterPro" id="IPR052531">
    <property type="entry name" value="CarD-like_regulator"/>
</dbReference>
<dbReference type="GO" id="GO:0009303">
    <property type="term" value="P:rRNA transcription"/>
    <property type="evidence" value="ECO:0007669"/>
    <property type="project" value="TreeGrafter"/>
</dbReference>
<dbReference type="PANTHER" id="PTHR38447">
    <property type="entry name" value="TRANSCRIPTION FACTOR YDEB-RELATED"/>
    <property type="match status" value="1"/>
</dbReference>
<reference evidence="2 3" key="1">
    <citation type="submission" date="2016-10" db="EMBL/GenBank/DDBJ databases">
        <authorList>
            <person name="de Groot N.N."/>
        </authorList>
    </citation>
    <scope>NUCLEOTIDE SEQUENCE [LARGE SCALE GENOMIC DNA]</scope>
    <source>
        <strain evidence="2 3">DSM 25584</strain>
    </source>
</reference>
<keyword evidence="3" id="KW-1185">Reference proteome</keyword>
<evidence type="ECO:0000313" key="2">
    <source>
        <dbReference type="EMBL" id="SDG10821.1"/>
    </source>
</evidence>
<dbReference type="Pfam" id="PF21095">
    <property type="entry name" value="CarD_C"/>
    <property type="match status" value="1"/>
</dbReference>
<evidence type="ECO:0000313" key="3">
    <source>
        <dbReference type="Proteomes" id="UP000199415"/>
    </source>
</evidence>
<dbReference type="Gene3D" id="2.40.10.170">
    <property type="match status" value="1"/>
</dbReference>
<gene>
    <name evidence="2" type="ORF">SAMN05216241_105155</name>
</gene>
<dbReference type="Gene3D" id="1.20.58.1290">
    <property type="entry name" value="CarD-like, C-terminal domain"/>
    <property type="match status" value="1"/>
</dbReference>
<dbReference type="STRING" id="1082479.SAMN05216241_105155"/>
<protein>
    <submittedName>
        <fullName evidence="2">Transcriptional regulator, CarD family</fullName>
    </submittedName>
</protein>
<dbReference type="InterPro" id="IPR036101">
    <property type="entry name" value="CarD-like/TRCF_RID_sf"/>
</dbReference>
<dbReference type="Proteomes" id="UP000199415">
    <property type="component" value="Unassembled WGS sequence"/>
</dbReference>
<dbReference type="Pfam" id="PF02559">
    <property type="entry name" value="CarD_TRCF_RID"/>
    <property type="match status" value="1"/>
</dbReference>
<dbReference type="PANTHER" id="PTHR38447:SF1">
    <property type="entry name" value="RNA POLYMERASE-BINDING TRANSCRIPTION FACTOR CARD"/>
    <property type="match status" value="1"/>
</dbReference>
<dbReference type="InterPro" id="IPR042215">
    <property type="entry name" value="CarD-like_C"/>
</dbReference>
<accession>A0A1G7RJB9</accession>
<dbReference type="InterPro" id="IPR048792">
    <property type="entry name" value="CarD_C"/>
</dbReference>
<organism evidence="2 3">
    <name type="scientific">Limimonas halophila</name>
    <dbReference type="NCBI Taxonomy" id="1082479"/>
    <lineage>
        <taxon>Bacteria</taxon>
        <taxon>Pseudomonadati</taxon>
        <taxon>Pseudomonadota</taxon>
        <taxon>Alphaproteobacteria</taxon>
        <taxon>Rhodospirillales</taxon>
        <taxon>Rhodovibrionaceae</taxon>
        <taxon>Limimonas</taxon>
    </lineage>
</organism>
<dbReference type="SUPFAM" id="SSF141259">
    <property type="entry name" value="CarD-like"/>
    <property type="match status" value="1"/>
</dbReference>
<dbReference type="AlphaFoldDB" id="A0A1G7RJB9"/>
<dbReference type="EMBL" id="FNCE01000005">
    <property type="protein sequence ID" value="SDG10821.1"/>
    <property type="molecule type" value="Genomic_DNA"/>
</dbReference>
<proteinExistence type="predicted"/>
<sequence length="179" mass="19936">MAEMATAEQQFAVSEGDYVVYPAHGVGKVQGVETQEISGMSLELIVIRFDQDRMTVRLPVTKANAAGLRKLSSRNVMDSAISTLKTRSRAKKTMWSRRAQEYETKISSGDPVAIAEVVRDLYRGEDQGEQSYSERQMYQSALQRLAREYAAMEGTDEENAAYQLEAIIRAKRGQTTASA</sequence>
<dbReference type="InterPro" id="IPR003711">
    <property type="entry name" value="CarD-like/TRCF_RID"/>
</dbReference>
<evidence type="ECO:0000259" key="1">
    <source>
        <dbReference type="SMART" id="SM01058"/>
    </source>
</evidence>